<dbReference type="PANTHER" id="PTHR10371">
    <property type="entry name" value="NADH DEHYDROGENASE UBIQUINONE FLAVOPROTEIN 2, MITOCHONDRIAL"/>
    <property type="match status" value="1"/>
</dbReference>
<gene>
    <name evidence="9" type="ORF">DFJ68_2338</name>
    <name evidence="8" type="ORF">FHW14_001287</name>
</gene>
<dbReference type="InterPro" id="IPR002023">
    <property type="entry name" value="NuoE-like"/>
</dbReference>
<evidence type="ECO:0000256" key="5">
    <source>
        <dbReference type="ARBA" id="ARBA00023014"/>
    </source>
</evidence>
<proteinExistence type="inferred from homology"/>
<dbReference type="PANTHER" id="PTHR10371:SF3">
    <property type="entry name" value="NADH DEHYDROGENASE [UBIQUINONE] FLAVOPROTEIN 2, MITOCHONDRIAL"/>
    <property type="match status" value="1"/>
</dbReference>
<evidence type="ECO:0000313" key="8">
    <source>
        <dbReference type="EMBL" id="MBB2986133.1"/>
    </source>
</evidence>
<dbReference type="NCBIfam" id="NF005721">
    <property type="entry name" value="PRK07539.1-1"/>
    <property type="match status" value="1"/>
</dbReference>
<reference evidence="9 10" key="1">
    <citation type="submission" date="2018-10" db="EMBL/GenBank/DDBJ databases">
        <title>Sequencing the genomes of 1000 actinobacteria strains.</title>
        <authorList>
            <person name="Klenk H.-P."/>
        </authorList>
    </citation>
    <scope>NUCLEOTIDE SEQUENCE [LARGE SCALE GENOMIC DNA]</scope>
    <source>
        <strain evidence="9 10">DSM 44267</strain>
    </source>
</reference>
<evidence type="ECO:0000256" key="3">
    <source>
        <dbReference type="ARBA" id="ARBA00022723"/>
    </source>
</evidence>
<dbReference type="EMBL" id="JACHVT010000003">
    <property type="protein sequence ID" value="MBB2986133.1"/>
    <property type="molecule type" value="Genomic_DNA"/>
</dbReference>
<dbReference type="RefSeq" id="WP_121033390.1">
    <property type="nucleotide sequence ID" value="NZ_JACHVT010000003.1"/>
</dbReference>
<evidence type="ECO:0000256" key="2">
    <source>
        <dbReference type="ARBA" id="ARBA00022714"/>
    </source>
</evidence>
<dbReference type="NCBIfam" id="TIGR01958">
    <property type="entry name" value="nuoE_fam"/>
    <property type="match status" value="1"/>
</dbReference>
<reference evidence="8 11" key="2">
    <citation type="submission" date="2020-08" db="EMBL/GenBank/DDBJ databases">
        <title>Genomic Encyclopedia of Type Strains, Phase IV (KMG-V): Genome sequencing to study the core and pangenomes of soil and plant-associated prokaryotes.</title>
        <authorList>
            <person name="Whitman W."/>
        </authorList>
    </citation>
    <scope>NUCLEOTIDE SEQUENCE [LARGE SCALE GENOMIC DNA]</scope>
    <source>
        <strain evidence="8 11">B3ACCR2</strain>
    </source>
</reference>
<accession>A0A495Y163</accession>
<dbReference type="InterPro" id="IPR041921">
    <property type="entry name" value="NuoE_N"/>
</dbReference>
<dbReference type="CDD" id="cd03064">
    <property type="entry name" value="TRX_Fd_NuoE"/>
    <property type="match status" value="1"/>
</dbReference>
<dbReference type="SUPFAM" id="SSF52833">
    <property type="entry name" value="Thioredoxin-like"/>
    <property type="match status" value="1"/>
</dbReference>
<evidence type="ECO:0000313" key="9">
    <source>
        <dbReference type="EMBL" id="RKT78884.1"/>
    </source>
</evidence>
<feature type="compositionally biased region" description="Low complexity" evidence="7">
    <location>
        <begin position="262"/>
        <end position="278"/>
    </location>
</feature>
<sequence>MSGHDTAAASGFLHVSPESKAPYADDVLARLHEDAAQVVARYPQKRSALLPLLHLVQSVDGYVSGRGVSFCADVLDLTEAEVSGVATFYTQYKRHPNGEYTVGVCTNTLCAIMGGDAIFDRVSEHLGIGHDETTDDGRITLERVECNAACDYAPVVMTNWEFFDNQTPESTVALVDDLRAGRTVTPTRGADSVCSFKQMSRVLAGFSDGRADEGVGAGPASLLGLRIAHDRGWVAPGDQRPDGSHAPEERDADAGTAGGASGAQDVPAASPDGSPAGAEDAGPTAAEESKGRTPGSTGGTGTTGSTGTAATDGKDESR</sequence>
<comment type="similarity">
    <text evidence="1">Belongs to the complex I 24 kDa subunit family.</text>
</comment>
<evidence type="ECO:0000256" key="7">
    <source>
        <dbReference type="SAM" id="MobiDB-lite"/>
    </source>
</evidence>
<evidence type="ECO:0000256" key="1">
    <source>
        <dbReference type="ARBA" id="ARBA00010643"/>
    </source>
</evidence>
<keyword evidence="2" id="KW-0001">2Fe-2S</keyword>
<dbReference type="OrthoDB" id="9807941at2"/>
<keyword evidence="5" id="KW-0411">Iron-sulfur</keyword>
<keyword evidence="3" id="KW-0479">Metal-binding</keyword>
<feature type="region of interest" description="Disordered" evidence="7">
    <location>
        <begin position="233"/>
        <end position="318"/>
    </location>
</feature>
<comment type="caution">
    <text evidence="9">The sequence shown here is derived from an EMBL/GenBank/DDBJ whole genome shotgun (WGS) entry which is preliminary data.</text>
</comment>
<feature type="compositionally biased region" description="Basic and acidic residues" evidence="7">
    <location>
        <begin position="239"/>
        <end position="253"/>
    </location>
</feature>
<dbReference type="InterPro" id="IPR036249">
    <property type="entry name" value="Thioredoxin-like_sf"/>
</dbReference>
<keyword evidence="10" id="KW-1185">Reference proteome</keyword>
<evidence type="ECO:0000256" key="4">
    <source>
        <dbReference type="ARBA" id="ARBA00023004"/>
    </source>
</evidence>
<evidence type="ECO:0000313" key="10">
    <source>
        <dbReference type="Proteomes" id="UP000278440"/>
    </source>
</evidence>
<dbReference type="Proteomes" id="UP000278440">
    <property type="component" value="Unassembled WGS sequence"/>
</dbReference>
<organism evidence="9 10">
    <name type="scientific">Terracoccus luteus</name>
    <dbReference type="NCBI Taxonomy" id="53356"/>
    <lineage>
        <taxon>Bacteria</taxon>
        <taxon>Bacillati</taxon>
        <taxon>Actinomycetota</taxon>
        <taxon>Actinomycetes</taxon>
        <taxon>Micrococcales</taxon>
        <taxon>Intrasporangiaceae</taxon>
        <taxon>Terracoccus</taxon>
    </lineage>
</organism>
<dbReference type="Proteomes" id="UP000590811">
    <property type="component" value="Unassembled WGS sequence"/>
</dbReference>
<dbReference type="GO" id="GO:0051537">
    <property type="term" value="F:2 iron, 2 sulfur cluster binding"/>
    <property type="evidence" value="ECO:0007669"/>
    <property type="project" value="UniProtKB-KW"/>
</dbReference>
<dbReference type="FunFam" id="1.10.10.1590:FF:000001">
    <property type="entry name" value="NADH-quinone oxidoreductase subunit E"/>
    <property type="match status" value="1"/>
</dbReference>
<evidence type="ECO:0000256" key="6">
    <source>
        <dbReference type="ARBA" id="ARBA00034078"/>
    </source>
</evidence>
<evidence type="ECO:0000313" key="11">
    <source>
        <dbReference type="Proteomes" id="UP000590811"/>
    </source>
</evidence>
<name>A0A495Y163_9MICO</name>
<dbReference type="GO" id="GO:0046872">
    <property type="term" value="F:metal ion binding"/>
    <property type="evidence" value="ECO:0007669"/>
    <property type="project" value="UniProtKB-KW"/>
</dbReference>
<dbReference type="Gene3D" id="3.40.30.10">
    <property type="entry name" value="Glutaredoxin"/>
    <property type="match status" value="1"/>
</dbReference>
<dbReference type="EMBL" id="RBXT01000001">
    <property type="protein sequence ID" value="RKT78884.1"/>
    <property type="molecule type" value="Genomic_DNA"/>
</dbReference>
<comment type="cofactor">
    <cofactor evidence="6">
        <name>[2Fe-2S] cluster</name>
        <dbReference type="ChEBI" id="CHEBI:190135"/>
    </cofactor>
</comment>
<dbReference type="Gene3D" id="1.10.10.1590">
    <property type="entry name" value="NADH-quinone oxidoreductase subunit E"/>
    <property type="match status" value="1"/>
</dbReference>
<dbReference type="Pfam" id="PF01257">
    <property type="entry name" value="2Fe-2S_thioredx"/>
    <property type="match status" value="1"/>
</dbReference>
<keyword evidence="4" id="KW-0408">Iron</keyword>
<dbReference type="InterPro" id="IPR042128">
    <property type="entry name" value="NuoE_dom"/>
</dbReference>
<protein>
    <submittedName>
        <fullName evidence="9">NADH dehydrogenase subunit E</fullName>
    </submittedName>
    <submittedName>
        <fullName evidence="8">NADH-quinone oxidoreductase subunit E</fullName>
    </submittedName>
</protein>
<dbReference type="GO" id="GO:0003954">
    <property type="term" value="F:NADH dehydrogenase activity"/>
    <property type="evidence" value="ECO:0007669"/>
    <property type="project" value="TreeGrafter"/>
</dbReference>
<dbReference type="AlphaFoldDB" id="A0A495Y163"/>